<dbReference type="InterPro" id="IPR029052">
    <property type="entry name" value="Metallo-depent_PP-like"/>
</dbReference>
<feature type="domain" description="Calcineurin-like phosphoesterase" evidence="1">
    <location>
        <begin position="1"/>
        <end position="213"/>
    </location>
</feature>
<keyword evidence="3" id="KW-1185">Reference proteome</keyword>
<gene>
    <name evidence="2" type="ORF">F130042H8_28950</name>
</gene>
<dbReference type="SUPFAM" id="SSF56300">
    <property type="entry name" value="Metallo-dependent phosphatases"/>
    <property type="match status" value="1"/>
</dbReference>
<proteinExistence type="predicted"/>
<evidence type="ECO:0000313" key="3">
    <source>
        <dbReference type="Proteomes" id="UP001600894"/>
    </source>
</evidence>
<comment type="caution">
    <text evidence="2">The sequence shown here is derived from an EMBL/GenBank/DDBJ whole genome shotgun (WGS) entry which is preliminary data.</text>
</comment>
<evidence type="ECO:0000313" key="2">
    <source>
        <dbReference type="EMBL" id="GAA6269835.1"/>
    </source>
</evidence>
<organism evidence="2 3">
    <name type="scientific">Enterocloster alcoholdehydrogenati</name>
    <dbReference type="NCBI Taxonomy" id="2547410"/>
    <lineage>
        <taxon>Bacteria</taxon>
        <taxon>Bacillati</taxon>
        <taxon>Bacillota</taxon>
        <taxon>Clostridia</taxon>
        <taxon>Lachnospirales</taxon>
        <taxon>Lachnospiraceae</taxon>
        <taxon>Enterocloster</taxon>
    </lineage>
</organism>
<dbReference type="Proteomes" id="UP001600894">
    <property type="component" value="Unassembled WGS sequence"/>
</dbReference>
<sequence>MAVYITGDTHGDFRQIENFCAEMETKQDDIMMILGDAGFNYFGDIRDDAGKMDVSHTHMTYFLVHGNHEMRPETVGEYRLVDWNGGMVYQEARFPRLLFAKDGEIYRINGRSVLVIGGAYSIDKEYRLRMGYRWFPDEQPSEEVRRYVEQQLDKANWNVDVVLTHTCPRKYEPVEYFLPGIDQSKVDKSTENWLDSIEDRLDYREWYCGHWHINKKIDKLTFLFHDIRLFT</sequence>
<evidence type="ECO:0000259" key="1">
    <source>
        <dbReference type="Pfam" id="PF00149"/>
    </source>
</evidence>
<reference evidence="2 3" key="1">
    <citation type="submission" date="2024-04" db="EMBL/GenBank/DDBJ databases">
        <title>Defined microbial consortia suppress multidrug-resistant proinflammatory Enterobacteriaceae via ecological control.</title>
        <authorList>
            <person name="Furuichi M."/>
            <person name="Kawaguchi T."/>
            <person name="Pust M."/>
            <person name="Yasuma K."/>
            <person name="Plichta D."/>
            <person name="Hasegawa N."/>
            <person name="Ohya T."/>
            <person name="Bhattarai S."/>
            <person name="Sasajima S."/>
            <person name="Aoto Y."/>
            <person name="Tuganbaev T."/>
            <person name="Yaginuma M."/>
            <person name="Ueda M."/>
            <person name="Okahashi N."/>
            <person name="Amafuji K."/>
            <person name="Kiridooshi Y."/>
            <person name="Sugita K."/>
            <person name="Strazar M."/>
            <person name="Skelly A."/>
            <person name="Suda W."/>
            <person name="Hattori M."/>
            <person name="Nakamoto N."/>
            <person name="Caballero S."/>
            <person name="Norman J."/>
            <person name="Olle B."/>
            <person name="Tanoue T."/>
            <person name="Arita M."/>
            <person name="Bucci V."/>
            <person name="Atarashi K."/>
            <person name="Xavier R."/>
            <person name="Honda K."/>
        </authorList>
    </citation>
    <scope>NUCLEOTIDE SEQUENCE [LARGE SCALE GENOMIC DNA]</scope>
    <source>
        <strain evidence="3">f13</strain>
    </source>
</reference>
<dbReference type="EMBL" id="BAABXL010000001">
    <property type="protein sequence ID" value="GAA6269835.1"/>
    <property type="molecule type" value="Genomic_DNA"/>
</dbReference>
<protein>
    <recommendedName>
        <fullName evidence="1">Calcineurin-like phosphoesterase domain-containing protein</fullName>
    </recommendedName>
</protein>
<name>A0ABQ0B0N3_9FIRM</name>
<dbReference type="Gene3D" id="3.60.21.10">
    <property type="match status" value="1"/>
</dbReference>
<dbReference type="RefSeq" id="WP_176254420.1">
    <property type="nucleotide sequence ID" value="NZ_BAABXL010000001.1"/>
</dbReference>
<dbReference type="Pfam" id="PF00149">
    <property type="entry name" value="Metallophos"/>
    <property type="match status" value="1"/>
</dbReference>
<accession>A0ABQ0B0N3</accession>
<dbReference type="InterPro" id="IPR004843">
    <property type="entry name" value="Calcineurin-like_PHP"/>
</dbReference>